<gene>
    <name evidence="1" type="ORF">GND75_002486</name>
</gene>
<dbReference type="EMBL" id="DAASYS010000009">
    <property type="protein sequence ID" value="HAE7580907.1"/>
    <property type="molecule type" value="Genomic_DNA"/>
</dbReference>
<reference evidence="1" key="1">
    <citation type="journal article" date="2018" name="Genome Biol.">
        <title>SKESA: strategic k-mer extension for scrupulous assemblies.</title>
        <authorList>
            <person name="Souvorov A."/>
            <person name="Agarwala R."/>
            <person name="Lipman D.J."/>
        </authorList>
    </citation>
    <scope>NUCLEOTIDE SEQUENCE</scope>
    <source>
        <strain evidence="1">166-88</strain>
    </source>
</reference>
<sequence>MAKYSPSIAAEMKKREYSVEIEKIDGSRREYKSLCWWDNNIINDGKSRNAIRIKTVDYDMNIDEIRSSNWVECGLGEYLRFHFKRKR</sequence>
<proteinExistence type="predicted"/>
<name>A0A736I6P6_SALHO</name>
<reference evidence="1" key="2">
    <citation type="submission" date="2018-07" db="EMBL/GenBank/DDBJ databases">
        <authorList>
            <consortium name="NCBI Pathogen Detection Project"/>
        </authorList>
    </citation>
    <scope>NUCLEOTIDE SEQUENCE</scope>
    <source>
        <strain evidence="1">166-88</strain>
    </source>
</reference>
<dbReference type="AlphaFoldDB" id="A0A736I6P6"/>
<accession>A0A736I6P6</accession>
<comment type="caution">
    <text evidence="1">The sequence shown here is derived from an EMBL/GenBank/DDBJ whole genome shotgun (WGS) entry which is preliminary data.</text>
</comment>
<protein>
    <submittedName>
        <fullName evidence="1">Uncharacterized protein</fullName>
    </submittedName>
</protein>
<evidence type="ECO:0000313" key="1">
    <source>
        <dbReference type="EMBL" id="HAE7580907.1"/>
    </source>
</evidence>
<organism evidence="1">
    <name type="scientific">Salmonella enterica subsp. houtenae serovar 44:z36[z38]:-</name>
    <dbReference type="NCBI Taxonomy" id="1967609"/>
    <lineage>
        <taxon>Bacteria</taxon>
        <taxon>Pseudomonadati</taxon>
        <taxon>Pseudomonadota</taxon>
        <taxon>Gammaproteobacteria</taxon>
        <taxon>Enterobacterales</taxon>
        <taxon>Enterobacteriaceae</taxon>
        <taxon>Salmonella</taxon>
    </lineage>
</organism>